<reference evidence="6 7" key="1">
    <citation type="journal article" date="2023" name="IScience">
        <title>Expanded male sex-determining region conserved during the evolution of homothallism in the green alga Volvox.</title>
        <authorList>
            <person name="Yamamoto K."/>
            <person name="Matsuzaki R."/>
            <person name="Mahakham W."/>
            <person name="Heman W."/>
            <person name="Sekimoto H."/>
            <person name="Kawachi M."/>
            <person name="Minakuchi Y."/>
            <person name="Toyoda A."/>
            <person name="Nozaki H."/>
        </authorList>
    </citation>
    <scope>NUCLEOTIDE SEQUENCE [LARGE SCALE GENOMIC DNA]</scope>
    <source>
        <strain evidence="6 7">NIES-4468</strain>
    </source>
</reference>
<dbReference type="PANTHER" id="PTHR43371:SF1">
    <property type="entry name" value="RIBONUCLEOSIDE-DIPHOSPHATE REDUCTASE"/>
    <property type="match status" value="1"/>
</dbReference>
<evidence type="ECO:0000256" key="4">
    <source>
        <dbReference type="ARBA" id="ARBA00023285"/>
    </source>
</evidence>
<name>A0ABQ5S3T4_9CHLO</name>
<comment type="cofactor">
    <cofactor evidence="1">
        <name>adenosylcob(III)alamin</name>
        <dbReference type="ChEBI" id="CHEBI:18408"/>
    </cofactor>
</comment>
<dbReference type="PANTHER" id="PTHR43371">
    <property type="entry name" value="VITAMIN B12-DEPENDENT RIBONUCLEOTIDE REDUCTASE"/>
    <property type="match status" value="1"/>
</dbReference>
<evidence type="ECO:0000256" key="5">
    <source>
        <dbReference type="SAM" id="MobiDB-lite"/>
    </source>
</evidence>
<dbReference type="EMBL" id="BSDZ01000020">
    <property type="protein sequence ID" value="GLI64540.1"/>
    <property type="molecule type" value="Genomic_DNA"/>
</dbReference>
<evidence type="ECO:0000256" key="3">
    <source>
        <dbReference type="ARBA" id="ARBA00023002"/>
    </source>
</evidence>
<keyword evidence="7" id="KW-1185">Reference proteome</keyword>
<evidence type="ECO:0000313" key="6">
    <source>
        <dbReference type="EMBL" id="GLI64540.1"/>
    </source>
</evidence>
<accession>A0ABQ5S3T4</accession>
<dbReference type="InterPro" id="IPR050862">
    <property type="entry name" value="RdRp_reductase_class-2"/>
</dbReference>
<evidence type="ECO:0000256" key="2">
    <source>
        <dbReference type="ARBA" id="ARBA00022628"/>
    </source>
</evidence>
<evidence type="ECO:0000313" key="7">
    <source>
        <dbReference type="Proteomes" id="UP001165090"/>
    </source>
</evidence>
<keyword evidence="4" id="KW-0170">Cobalt</keyword>
<organism evidence="6 7">
    <name type="scientific">Volvox africanus</name>
    <dbReference type="NCBI Taxonomy" id="51714"/>
    <lineage>
        <taxon>Eukaryota</taxon>
        <taxon>Viridiplantae</taxon>
        <taxon>Chlorophyta</taxon>
        <taxon>core chlorophytes</taxon>
        <taxon>Chlorophyceae</taxon>
        <taxon>CS clade</taxon>
        <taxon>Chlamydomonadales</taxon>
        <taxon>Volvocaceae</taxon>
        <taxon>Volvox</taxon>
    </lineage>
</organism>
<feature type="region of interest" description="Disordered" evidence="5">
    <location>
        <begin position="92"/>
        <end position="117"/>
    </location>
</feature>
<dbReference type="SUPFAM" id="SSF51998">
    <property type="entry name" value="PFL-like glycyl radical enzymes"/>
    <property type="match status" value="1"/>
</dbReference>
<comment type="caution">
    <text evidence="6">The sequence shown here is derived from an EMBL/GenBank/DDBJ whole genome shotgun (WGS) entry which is preliminary data.</text>
</comment>
<protein>
    <submittedName>
        <fullName evidence="6">Uncharacterized protein</fullName>
    </submittedName>
</protein>
<keyword evidence="2" id="KW-0846">Cobalamin</keyword>
<sequence>MSTMTAILPRVPTSCFSNVKCGTPLYAARGATDENKLQVIDAPRINEPSIANPTATPPPPAPAAAALVNSSAKTKINGDDINALPKMKLFPVPPKDQSVLRDHSNRHQKERDVASAASSSSFNALLGPMALQRDLPSDYQAFIHTSRYARWVESKRRRETWPETVERYMDYMARHLRDTCSYDMPTSLRSELSEAIIKLEVMPSMRSMMTAGDALSKCHVAGYNCSYLPIDHPFAFDETLFVLMNGTGVGFSVERHQVDQLPRVAEKFVNS</sequence>
<evidence type="ECO:0000256" key="1">
    <source>
        <dbReference type="ARBA" id="ARBA00001922"/>
    </source>
</evidence>
<proteinExistence type="predicted"/>
<keyword evidence="3" id="KW-0560">Oxidoreductase</keyword>
<gene>
    <name evidence="6" type="ORF">VaNZ11_007834</name>
</gene>
<dbReference type="Proteomes" id="UP001165090">
    <property type="component" value="Unassembled WGS sequence"/>
</dbReference>
<feature type="non-terminal residue" evidence="6">
    <location>
        <position position="271"/>
    </location>
</feature>
<dbReference type="Gene3D" id="3.20.70.20">
    <property type="match status" value="1"/>
</dbReference>
<feature type="compositionally biased region" description="Basic and acidic residues" evidence="5">
    <location>
        <begin position="98"/>
        <end position="113"/>
    </location>
</feature>